<dbReference type="Proteomes" id="UP000887116">
    <property type="component" value="Unassembled WGS sequence"/>
</dbReference>
<organism evidence="1 2">
    <name type="scientific">Trichonephila clavata</name>
    <name type="common">Joro spider</name>
    <name type="synonym">Nephila clavata</name>
    <dbReference type="NCBI Taxonomy" id="2740835"/>
    <lineage>
        <taxon>Eukaryota</taxon>
        <taxon>Metazoa</taxon>
        <taxon>Ecdysozoa</taxon>
        <taxon>Arthropoda</taxon>
        <taxon>Chelicerata</taxon>
        <taxon>Arachnida</taxon>
        <taxon>Araneae</taxon>
        <taxon>Araneomorphae</taxon>
        <taxon>Entelegynae</taxon>
        <taxon>Araneoidea</taxon>
        <taxon>Nephilidae</taxon>
        <taxon>Trichonephila</taxon>
    </lineage>
</organism>
<accession>A0A8X6G9J0</accession>
<evidence type="ECO:0000313" key="2">
    <source>
        <dbReference type="Proteomes" id="UP000887116"/>
    </source>
</evidence>
<comment type="caution">
    <text evidence="1">The sequence shown here is derived from an EMBL/GenBank/DDBJ whole genome shotgun (WGS) entry which is preliminary data.</text>
</comment>
<name>A0A8X6G9J0_TRICU</name>
<keyword evidence="2" id="KW-1185">Reference proteome</keyword>
<sequence>MSFLIKEYTKEKRKIENECWHNEKDLRHHVSEPLTLSNCRYWSIVYSSLPRMASIFAFILCRKMEWAEDISKLCFPNRGRAALKRDDIWYWIM</sequence>
<dbReference type="AlphaFoldDB" id="A0A8X6G9J0"/>
<gene>
    <name evidence="1" type="ORF">TNCT_685381</name>
</gene>
<proteinExistence type="predicted"/>
<dbReference type="EMBL" id="BMAO01024981">
    <property type="protein sequence ID" value="GFQ99262.1"/>
    <property type="molecule type" value="Genomic_DNA"/>
</dbReference>
<evidence type="ECO:0000313" key="1">
    <source>
        <dbReference type="EMBL" id="GFQ99262.1"/>
    </source>
</evidence>
<reference evidence="1" key="1">
    <citation type="submission" date="2020-07" db="EMBL/GenBank/DDBJ databases">
        <title>Multicomponent nature underlies the extraordinary mechanical properties of spider dragline silk.</title>
        <authorList>
            <person name="Kono N."/>
            <person name="Nakamura H."/>
            <person name="Mori M."/>
            <person name="Yoshida Y."/>
            <person name="Ohtoshi R."/>
            <person name="Malay A.D."/>
            <person name="Moran D.A.P."/>
            <person name="Tomita M."/>
            <person name="Numata K."/>
            <person name="Arakawa K."/>
        </authorList>
    </citation>
    <scope>NUCLEOTIDE SEQUENCE</scope>
</reference>
<protein>
    <submittedName>
        <fullName evidence="1">Uncharacterized protein</fullName>
    </submittedName>
</protein>